<dbReference type="AlphaFoldDB" id="A0A011QIQ4"/>
<dbReference type="InterPro" id="IPR011711">
    <property type="entry name" value="GntR_C"/>
</dbReference>
<feature type="domain" description="HTH gntR-type" evidence="4">
    <location>
        <begin position="13"/>
        <end position="81"/>
    </location>
</feature>
<dbReference type="EMBL" id="JEMX01000066">
    <property type="protein sequence ID" value="EXI78729.1"/>
    <property type="molecule type" value="Genomic_DNA"/>
</dbReference>
<keyword evidence="3" id="KW-0804">Transcription</keyword>
<dbReference type="SUPFAM" id="SSF48008">
    <property type="entry name" value="GntR ligand-binding domain-like"/>
    <property type="match status" value="1"/>
</dbReference>
<sequence length="250" mass="27648">MLTNELKRIVRRPRLSEEVSIALEGRIARGEIKPGEQLPVEKALAETFGVSRAVIREAVARLKADGRVETRQGAGAFVALVPKSLNFRFWQGDGPAQVELREIFELRAMVESSIAELAARRRLPADITAIECFLHAMDDALASGSDGSEADDDFHLAIAAATHNSYTHRLLEFLGRHFSESRRLAWTMPGRNGALPQEAQAEHRLIFAAVAAGDPARARHHSHEHVRCAARRVGIVLADDLVSEQRDEQQ</sequence>
<keyword evidence="2" id="KW-0238">DNA-binding</keyword>
<dbReference type="GO" id="GO:0003677">
    <property type="term" value="F:DNA binding"/>
    <property type="evidence" value="ECO:0007669"/>
    <property type="project" value="UniProtKB-KW"/>
</dbReference>
<accession>A0A011QIQ4</accession>
<dbReference type="InterPro" id="IPR036390">
    <property type="entry name" value="WH_DNA-bd_sf"/>
</dbReference>
<proteinExistence type="predicted"/>
<dbReference type="PRINTS" id="PR00035">
    <property type="entry name" value="HTHGNTR"/>
</dbReference>
<dbReference type="Gene3D" id="1.20.120.530">
    <property type="entry name" value="GntR ligand-binding domain-like"/>
    <property type="match status" value="1"/>
</dbReference>
<gene>
    <name evidence="5" type="primary">lutR</name>
    <name evidence="5" type="ORF">AW10_02883</name>
</gene>
<dbReference type="CDD" id="cd07377">
    <property type="entry name" value="WHTH_GntR"/>
    <property type="match status" value="1"/>
</dbReference>
<dbReference type="SUPFAM" id="SSF46785">
    <property type="entry name" value="Winged helix' DNA-binding domain"/>
    <property type="match status" value="1"/>
</dbReference>
<dbReference type="Gene3D" id="1.10.10.10">
    <property type="entry name" value="Winged helix-like DNA-binding domain superfamily/Winged helix DNA-binding domain"/>
    <property type="match status" value="1"/>
</dbReference>
<dbReference type="InterPro" id="IPR000524">
    <property type="entry name" value="Tscrpt_reg_HTH_GntR"/>
</dbReference>
<dbReference type="Pfam" id="PF00392">
    <property type="entry name" value="GntR"/>
    <property type="match status" value="1"/>
</dbReference>
<dbReference type="InterPro" id="IPR008920">
    <property type="entry name" value="TF_FadR/GntR_C"/>
</dbReference>
<name>A0A011QIQ4_9PROT</name>
<evidence type="ECO:0000313" key="6">
    <source>
        <dbReference type="Proteomes" id="UP000021816"/>
    </source>
</evidence>
<dbReference type="GO" id="GO:0003700">
    <property type="term" value="F:DNA-binding transcription factor activity"/>
    <property type="evidence" value="ECO:0007669"/>
    <property type="project" value="InterPro"/>
</dbReference>
<dbReference type="Pfam" id="PF07729">
    <property type="entry name" value="FCD"/>
    <property type="match status" value="1"/>
</dbReference>
<dbReference type="PANTHER" id="PTHR43537:SF5">
    <property type="entry name" value="UXU OPERON TRANSCRIPTIONAL REGULATOR"/>
    <property type="match status" value="1"/>
</dbReference>
<evidence type="ECO:0000313" key="5">
    <source>
        <dbReference type="EMBL" id="EXI78729.1"/>
    </source>
</evidence>
<dbReference type="SMART" id="SM00895">
    <property type="entry name" value="FCD"/>
    <property type="match status" value="1"/>
</dbReference>
<keyword evidence="1" id="KW-0805">Transcription regulation</keyword>
<dbReference type="SMART" id="SM00345">
    <property type="entry name" value="HTH_GNTR"/>
    <property type="match status" value="1"/>
</dbReference>
<evidence type="ECO:0000256" key="3">
    <source>
        <dbReference type="ARBA" id="ARBA00023163"/>
    </source>
</evidence>
<evidence type="ECO:0000256" key="1">
    <source>
        <dbReference type="ARBA" id="ARBA00023015"/>
    </source>
</evidence>
<dbReference type="Proteomes" id="UP000021816">
    <property type="component" value="Unassembled WGS sequence"/>
</dbReference>
<dbReference type="PROSITE" id="PS50949">
    <property type="entry name" value="HTH_GNTR"/>
    <property type="match status" value="1"/>
</dbReference>
<organism evidence="5 6">
    <name type="scientific">Candidatus Accumulibacter appositus</name>
    <dbReference type="NCBI Taxonomy" id="1454003"/>
    <lineage>
        <taxon>Bacteria</taxon>
        <taxon>Pseudomonadati</taxon>
        <taxon>Pseudomonadota</taxon>
        <taxon>Betaproteobacteria</taxon>
        <taxon>Candidatus Accumulibacter</taxon>
    </lineage>
</organism>
<dbReference type="PATRIC" id="fig|1454003.3.peg.2941"/>
<reference evidence="5 6" key="1">
    <citation type="submission" date="2014-02" db="EMBL/GenBank/DDBJ databases">
        <title>Expanding our view of genomic diversity in Candidatus Accumulibacter clades.</title>
        <authorList>
            <person name="Skennerton C.T."/>
            <person name="Barr J.J."/>
            <person name="Slater F.R."/>
            <person name="Bond P.L."/>
            <person name="Tyson G.W."/>
        </authorList>
    </citation>
    <scope>NUCLEOTIDE SEQUENCE [LARGE SCALE GENOMIC DNA]</scope>
    <source>
        <strain evidence="6">BA-92</strain>
    </source>
</reference>
<evidence type="ECO:0000259" key="4">
    <source>
        <dbReference type="PROSITE" id="PS50949"/>
    </source>
</evidence>
<evidence type="ECO:0000256" key="2">
    <source>
        <dbReference type="ARBA" id="ARBA00023125"/>
    </source>
</evidence>
<protein>
    <submittedName>
        <fullName evidence="5">L-lactate utilization operon repressor</fullName>
    </submittedName>
</protein>
<dbReference type="PANTHER" id="PTHR43537">
    <property type="entry name" value="TRANSCRIPTIONAL REGULATOR, GNTR FAMILY"/>
    <property type="match status" value="1"/>
</dbReference>
<dbReference type="InterPro" id="IPR036388">
    <property type="entry name" value="WH-like_DNA-bd_sf"/>
</dbReference>
<comment type="caution">
    <text evidence="5">The sequence shown here is derived from an EMBL/GenBank/DDBJ whole genome shotgun (WGS) entry which is preliminary data.</text>
</comment>
<dbReference type="STRING" id="1454003.AW10_02883"/>